<evidence type="ECO:0000256" key="1">
    <source>
        <dbReference type="ARBA" id="ARBA00008324"/>
    </source>
</evidence>
<organism evidence="4 5">
    <name type="scientific">Zopfia rhizophila CBS 207.26</name>
    <dbReference type="NCBI Taxonomy" id="1314779"/>
    <lineage>
        <taxon>Eukaryota</taxon>
        <taxon>Fungi</taxon>
        <taxon>Dikarya</taxon>
        <taxon>Ascomycota</taxon>
        <taxon>Pezizomycotina</taxon>
        <taxon>Dothideomycetes</taxon>
        <taxon>Dothideomycetes incertae sedis</taxon>
        <taxon>Zopfiaceae</taxon>
        <taxon>Zopfia</taxon>
    </lineage>
</organism>
<dbReference type="SUPFAM" id="SSF54637">
    <property type="entry name" value="Thioesterase/thiol ester dehydrase-isomerase"/>
    <property type="match status" value="1"/>
</dbReference>
<gene>
    <name evidence="4" type="ORF">K469DRAFT_607955</name>
</gene>
<dbReference type="PANTHER" id="PTHR21660:SF1">
    <property type="entry name" value="ACYL-COENZYME A THIOESTERASE 13"/>
    <property type="match status" value="1"/>
</dbReference>
<dbReference type="Proteomes" id="UP000800200">
    <property type="component" value="Unassembled WGS sequence"/>
</dbReference>
<dbReference type="InterPro" id="IPR039298">
    <property type="entry name" value="ACOT13"/>
</dbReference>
<dbReference type="InterPro" id="IPR003736">
    <property type="entry name" value="PAAI_dom"/>
</dbReference>
<keyword evidence="4" id="KW-0413">Isomerase</keyword>
<dbReference type="Gene3D" id="3.10.129.10">
    <property type="entry name" value="Hotdog Thioesterase"/>
    <property type="match status" value="1"/>
</dbReference>
<evidence type="ECO:0000313" key="5">
    <source>
        <dbReference type="Proteomes" id="UP000800200"/>
    </source>
</evidence>
<proteinExistence type="inferred from homology"/>
<dbReference type="OrthoDB" id="2831072at2759"/>
<sequence>MTPFEKAQVWFQTASMEGYEGHDSILPQHLTLLSATHDPTPANPHNATTTFSMTVPRTLCNHGNSLHGGAVALIFDICTSVTISMCSKPGFWDSGHVSRTLNCTYLRPAKEGTKVLVESRVVHLGKRMGVLTGVIRGVEDGKVYYTCEHGKACLEGSSNL</sequence>
<keyword evidence="2" id="KW-0378">Hydrolase</keyword>
<dbReference type="NCBIfam" id="TIGR00369">
    <property type="entry name" value="unchar_dom_1"/>
    <property type="match status" value="1"/>
</dbReference>
<protein>
    <submittedName>
        <fullName evidence="4">Thioesterase/thiol ester dehydrase-isomerase</fullName>
    </submittedName>
</protein>
<feature type="domain" description="Thioesterase" evidence="3">
    <location>
        <begin position="64"/>
        <end position="141"/>
    </location>
</feature>
<dbReference type="InterPro" id="IPR006683">
    <property type="entry name" value="Thioestr_dom"/>
</dbReference>
<evidence type="ECO:0000259" key="3">
    <source>
        <dbReference type="Pfam" id="PF03061"/>
    </source>
</evidence>
<dbReference type="EMBL" id="ML994713">
    <property type="protein sequence ID" value="KAF2176231.1"/>
    <property type="molecule type" value="Genomic_DNA"/>
</dbReference>
<dbReference type="CDD" id="cd03443">
    <property type="entry name" value="PaaI_thioesterase"/>
    <property type="match status" value="1"/>
</dbReference>
<comment type="similarity">
    <text evidence="1">Belongs to the thioesterase PaaI family.</text>
</comment>
<name>A0A6A6D9S2_9PEZI</name>
<accession>A0A6A6D9S2</accession>
<dbReference type="Pfam" id="PF03061">
    <property type="entry name" value="4HBT"/>
    <property type="match status" value="1"/>
</dbReference>
<evidence type="ECO:0000313" key="4">
    <source>
        <dbReference type="EMBL" id="KAF2176231.1"/>
    </source>
</evidence>
<dbReference type="PANTHER" id="PTHR21660">
    <property type="entry name" value="THIOESTERASE SUPERFAMILY MEMBER-RELATED"/>
    <property type="match status" value="1"/>
</dbReference>
<keyword evidence="5" id="KW-1185">Reference proteome</keyword>
<evidence type="ECO:0000256" key="2">
    <source>
        <dbReference type="ARBA" id="ARBA00022801"/>
    </source>
</evidence>
<dbReference type="GO" id="GO:0047617">
    <property type="term" value="F:fatty acyl-CoA hydrolase activity"/>
    <property type="evidence" value="ECO:0007669"/>
    <property type="project" value="InterPro"/>
</dbReference>
<reference evidence="4" key="1">
    <citation type="journal article" date="2020" name="Stud. Mycol.">
        <title>101 Dothideomycetes genomes: a test case for predicting lifestyles and emergence of pathogens.</title>
        <authorList>
            <person name="Haridas S."/>
            <person name="Albert R."/>
            <person name="Binder M."/>
            <person name="Bloem J."/>
            <person name="Labutti K."/>
            <person name="Salamov A."/>
            <person name="Andreopoulos B."/>
            <person name="Baker S."/>
            <person name="Barry K."/>
            <person name="Bills G."/>
            <person name="Bluhm B."/>
            <person name="Cannon C."/>
            <person name="Castanera R."/>
            <person name="Culley D."/>
            <person name="Daum C."/>
            <person name="Ezra D."/>
            <person name="Gonzalez J."/>
            <person name="Henrissat B."/>
            <person name="Kuo A."/>
            <person name="Liang C."/>
            <person name="Lipzen A."/>
            <person name="Lutzoni F."/>
            <person name="Magnuson J."/>
            <person name="Mondo S."/>
            <person name="Nolan M."/>
            <person name="Ohm R."/>
            <person name="Pangilinan J."/>
            <person name="Park H.-J."/>
            <person name="Ramirez L."/>
            <person name="Alfaro M."/>
            <person name="Sun H."/>
            <person name="Tritt A."/>
            <person name="Yoshinaga Y."/>
            <person name="Zwiers L.-H."/>
            <person name="Turgeon B."/>
            <person name="Goodwin S."/>
            <person name="Spatafora J."/>
            <person name="Crous P."/>
            <person name="Grigoriev I."/>
        </authorList>
    </citation>
    <scope>NUCLEOTIDE SEQUENCE</scope>
    <source>
        <strain evidence="4">CBS 207.26</strain>
    </source>
</reference>
<dbReference type="GO" id="GO:0016853">
    <property type="term" value="F:isomerase activity"/>
    <property type="evidence" value="ECO:0007669"/>
    <property type="project" value="UniProtKB-KW"/>
</dbReference>
<dbReference type="InterPro" id="IPR029069">
    <property type="entry name" value="HotDog_dom_sf"/>
</dbReference>
<dbReference type="AlphaFoldDB" id="A0A6A6D9S2"/>